<name>A0A8J5GXX6_ZINOF</name>
<protein>
    <submittedName>
        <fullName evidence="2">Uncharacterized protein</fullName>
    </submittedName>
</protein>
<comment type="caution">
    <text evidence="2">The sequence shown here is derived from an EMBL/GenBank/DDBJ whole genome shotgun (WGS) entry which is preliminary data.</text>
</comment>
<reference evidence="2 3" key="1">
    <citation type="submission" date="2020-08" db="EMBL/GenBank/DDBJ databases">
        <title>Plant Genome Project.</title>
        <authorList>
            <person name="Zhang R.-G."/>
        </authorList>
    </citation>
    <scope>NUCLEOTIDE SEQUENCE [LARGE SCALE GENOMIC DNA]</scope>
    <source>
        <tissue evidence="2">Rhizome</tissue>
    </source>
</reference>
<evidence type="ECO:0000256" key="1">
    <source>
        <dbReference type="SAM" id="MobiDB-lite"/>
    </source>
</evidence>
<feature type="region of interest" description="Disordered" evidence="1">
    <location>
        <begin position="174"/>
        <end position="193"/>
    </location>
</feature>
<dbReference type="Proteomes" id="UP000734854">
    <property type="component" value="Unassembled WGS sequence"/>
</dbReference>
<proteinExistence type="predicted"/>
<dbReference type="AlphaFoldDB" id="A0A8J5GXX6"/>
<accession>A0A8J5GXX6</accession>
<gene>
    <name evidence="2" type="ORF">ZIOFF_024205</name>
</gene>
<evidence type="ECO:0000313" key="2">
    <source>
        <dbReference type="EMBL" id="KAG6513868.1"/>
    </source>
</evidence>
<dbReference type="EMBL" id="JACMSC010000007">
    <property type="protein sequence ID" value="KAG6513868.1"/>
    <property type="molecule type" value="Genomic_DNA"/>
</dbReference>
<keyword evidence="3" id="KW-1185">Reference proteome</keyword>
<organism evidence="2 3">
    <name type="scientific">Zingiber officinale</name>
    <name type="common">Ginger</name>
    <name type="synonym">Amomum zingiber</name>
    <dbReference type="NCBI Taxonomy" id="94328"/>
    <lineage>
        <taxon>Eukaryota</taxon>
        <taxon>Viridiplantae</taxon>
        <taxon>Streptophyta</taxon>
        <taxon>Embryophyta</taxon>
        <taxon>Tracheophyta</taxon>
        <taxon>Spermatophyta</taxon>
        <taxon>Magnoliopsida</taxon>
        <taxon>Liliopsida</taxon>
        <taxon>Zingiberales</taxon>
        <taxon>Zingiberaceae</taxon>
        <taxon>Zingiber</taxon>
    </lineage>
</organism>
<sequence>MVTTLLQSTDSPLRSVQLIIRGKGRSGYLDSSIPKPSLTVPYFANWDIQNSKTDTANNEIHRKLLAKEWTYNFLTGLNPILGDFHGRILGIKPLLSLDAIFRRCIVKNNAAASCLVAPPCPLLRPLILMHLPWLFDDTPTLVVLTNLFGVIIVTIPITLKKPAGSFTVNPQIGSHTTNARATDPSLRLQPNPM</sequence>
<evidence type="ECO:0000313" key="3">
    <source>
        <dbReference type="Proteomes" id="UP000734854"/>
    </source>
</evidence>